<organism evidence="2 3">
    <name type="scientific">Candidatus Collierbacteria bacterium GW2011_GWC2_43_12</name>
    <dbReference type="NCBI Taxonomy" id="1618390"/>
    <lineage>
        <taxon>Bacteria</taxon>
        <taxon>Candidatus Collieribacteriota</taxon>
    </lineage>
</organism>
<name>A0A0G1D2A2_9BACT</name>
<evidence type="ECO:0000256" key="1">
    <source>
        <dbReference type="SAM" id="Phobius"/>
    </source>
</evidence>
<gene>
    <name evidence="2" type="ORF">UV68_C0058G0002</name>
</gene>
<accession>A0A0G1D2A2</accession>
<keyword evidence="1" id="KW-0812">Transmembrane</keyword>
<dbReference type="InterPro" id="IPR043723">
    <property type="entry name" value="DUF5665"/>
</dbReference>
<reference evidence="2 3" key="1">
    <citation type="journal article" date="2015" name="Nature">
        <title>rRNA introns, odd ribosomes, and small enigmatic genomes across a large radiation of phyla.</title>
        <authorList>
            <person name="Brown C.T."/>
            <person name="Hug L.A."/>
            <person name="Thomas B.C."/>
            <person name="Sharon I."/>
            <person name="Castelle C.J."/>
            <person name="Singh A."/>
            <person name="Wilkins M.J."/>
            <person name="Williams K.H."/>
            <person name="Banfield J.F."/>
        </authorList>
    </citation>
    <scope>NUCLEOTIDE SEQUENCE [LARGE SCALE GENOMIC DNA]</scope>
</reference>
<evidence type="ECO:0000313" key="2">
    <source>
        <dbReference type="EMBL" id="KKS91832.1"/>
    </source>
</evidence>
<comment type="caution">
    <text evidence="2">The sequence shown here is derived from an EMBL/GenBank/DDBJ whole genome shotgun (WGS) entry which is preliminary data.</text>
</comment>
<keyword evidence="1" id="KW-1133">Transmembrane helix</keyword>
<dbReference type="Pfam" id="PF18910">
    <property type="entry name" value="DUF5665"/>
    <property type="match status" value="1"/>
</dbReference>
<sequence length="90" mass="10058">METTNENLSRIPDELTEEIKKLNTVINRLYKKQSFMRSFVNGVFMGLGSVVGATLVVAVIVYLLNQVNLIPVIGNWLSQIISEALTNLAY</sequence>
<proteinExistence type="predicted"/>
<dbReference type="Proteomes" id="UP000033980">
    <property type="component" value="Unassembled WGS sequence"/>
</dbReference>
<evidence type="ECO:0000313" key="3">
    <source>
        <dbReference type="Proteomes" id="UP000033980"/>
    </source>
</evidence>
<dbReference type="EMBL" id="LCFK01000058">
    <property type="protein sequence ID" value="KKS91832.1"/>
    <property type="molecule type" value="Genomic_DNA"/>
</dbReference>
<dbReference type="AlphaFoldDB" id="A0A0G1D2A2"/>
<keyword evidence="1" id="KW-0472">Membrane</keyword>
<protein>
    <submittedName>
        <fullName evidence="2">Uncharacterized protein</fullName>
    </submittedName>
</protein>
<feature type="transmembrane region" description="Helical" evidence="1">
    <location>
        <begin position="38"/>
        <end position="64"/>
    </location>
</feature>